<protein>
    <submittedName>
        <fullName evidence="1">14518_t:CDS:1</fullName>
    </submittedName>
</protein>
<proteinExistence type="predicted"/>
<comment type="caution">
    <text evidence="1">The sequence shown here is derived from an EMBL/GenBank/DDBJ whole genome shotgun (WGS) entry which is preliminary data.</text>
</comment>
<gene>
    <name evidence="1" type="ORF">DERYTH_LOCUS24629</name>
</gene>
<reference evidence="1" key="1">
    <citation type="submission" date="2021-06" db="EMBL/GenBank/DDBJ databases">
        <authorList>
            <person name="Kallberg Y."/>
            <person name="Tangrot J."/>
            <person name="Rosling A."/>
        </authorList>
    </citation>
    <scope>NUCLEOTIDE SEQUENCE</scope>
    <source>
        <strain evidence="1">MA453B</strain>
    </source>
</reference>
<evidence type="ECO:0000313" key="1">
    <source>
        <dbReference type="EMBL" id="CAG8807242.1"/>
    </source>
</evidence>
<dbReference type="AlphaFoldDB" id="A0A9N9K231"/>
<sequence length="82" mass="9568">MSSFVKFAKFLTSRNIVRNKLNYTNINVQASKFTKHDLKELSVNFQPASNDLVIPNEKIEDFPEKYICPKVNRVMLDQAEFN</sequence>
<evidence type="ECO:0000313" key="2">
    <source>
        <dbReference type="Proteomes" id="UP000789405"/>
    </source>
</evidence>
<dbReference type="EMBL" id="CAJVPY010042296">
    <property type="protein sequence ID" value="CAG8807242.1"/>
    <property type="molecule type" value="Genomic_DNA"/>
</dbReference>
<keyword evidence="2" id="KW-1185">Reference proteome</keyword>
<feature type="non-terminal residue" evidence="1">
    <location>
        <position position="82"/>
    </location>
</feature>
<organism evidence="1 2">
    <name type="scientific">Dentiscutata erythropus</name>
    <dbReference type="NCBI Taxonomy" id="1348616"/>
    <lineage>
        <taxon>Eukaryota</taxon>
        <taxon>Fungi</taxon>
        <taxon>Fungi incertae sedis</taxon>
        <taxon>Mucoromycota</taxon>
        <taxon>Glomeromycotina</taxon>
        <taxon>Glomeromycetes</taxon>
        <taxon>Diversisporales</taxon>
        <taxon>Gigasporaceae</taxon>
        <taxon>Dentiscutata</taxon>
    </lineage>
</organism>
<name>A0A9N9K231_9GLOM</name>
<dbReference type="Proteomes" id="UP000789405">
    <property type="component" value="Unassembled WGS sequence"/>
</dbReference>
<accession>A0A9N9K231</accession>